<organism evidence="1 2">
    <name type="scientific">Sphagnum troendelagicum</name>
    <dbReference type="NCBI Taxonomy" id="128251"/>
    <lineage>
        <taxon>Eukaryota</taxon>
        <taxon>Viridiplantae</taxon>
        <taxon>Streptophyta</taxon>
        <taxon>Embryophyta</taxon>
        <taxon>Bryophyta</taxon>
        <taxon>Sphagnophytina</taxon>
        <taxon>Sphagnopsida</taxon>
        <taxon>Sphagnales</taxon>
        <taxon>Sphagnaceae</taxon>
        <taxon>Sphagnum</taxon>
    </lineage>
</organism>
<dbReference type="Proteomes" id="UP001497512">
    <property type="component" value="Chromosome 1"/>
</dbReference>
<evidence type="ECO:0000313" key="1">
    <source>
        <dbReference type="EMBL" id="CAK9190406.1"/>
    </source>
</evidence>
<dbReference type="PANTHER" id="PTHR36059">
    <property type="entry name" value="OS02G0175800 PROTEIN"/>
    <property type="match status" value="1"/>
</dbReference>
<reference evidence="1 2" key="1">
    <citation type="submission" date="2024-02" db="EMBL/GenBank/DDBJ databases">
        <authorList>
            <consortium name="ELIXIR-Norway"/>
            <consortium name="Elixir Norway"/>
        </authorList>
    </citation>
    <scope>NUCLEOTIDE SEQUENCE [LARGE SCALE GENOMIC DNA]</scope>
</reference>
<evidence type="ECO:0000313" key="2">
    <source>
        <dbReference type="Proteomes" id="UP001497512"/>
    </source>
</evidence>
<evidence type="ECO:0008006" key="3">
    <source>
        <dbReference type="Google" id="ProtNLM"/>
    </source>
</evidence>
<proteinExistence type="predicted"/>
<protein>
    <recommendedName>
        <fullName evidence="3">ATP synthase subunit f, mitochondrial</fullName>
    </recommendedName>
</protein>
<gene>
    <name evidence="1" type="ORF">CSSPTR1EN2_LOCUS874</name>
</gene>
<dbReference type="PANTHER" id="PTHR36059:SF2">
    <property type="entry name" value="OS02G0175800 PROTEIN"/>
    <property type="match status" value="1"/>
</dbReference>
<dbReference type="EMBL" id="OZ019893">
    <property type="protein sequence ID" value="CAK9190406.1"/>
    <property type="molecule type" value="Genomic_DNA"/>
</dbReference>
<name>A0ABP0T9U5_9BRYO</name>
<accession>A0ABP0T9U5</accession>
<sequence length="97" mass="11116">MVFSGLRGLASMKLKDVPSFVKSSVTRDNMTKQTWGFVYNYNEKYVKTGSIRPLNDVMISVFFLSYAVGWPTEIRHLRHAEEAAKHTNKNGGEKKHH</sequence>
<keyword evidence="2" id="KW-1185">Reference proteome</keyword>